<comment type="similarity">
    <text evidence="1 5">Belongs to the peptidase S41A family.</text>
</comment>
<evidence type="ECO:0000256" key="3">
    <source>
        <dbReference type="ARBA" id="ARBA00022801"/>
    </source>
</evidence>
<proteinExistence type="inferred from homology"/>
<dbReference type="CDD" id="cd06782">
    <property type="entry name" value="cpPDZ_CPP-like"/>
    <property type="match status" value="1"/>
</dbReference>
<evidence type="ECO:0000313" key="9">
    <source>
        <dbReference type="Proteomes" id="UP000472676"/>
    </source>
</evidence>
<dbReference type="Proteomes" id="UP000472676">
    <property type="component" value="Unassembled WGS sequence"/>
</dbReference>
<dbReference type="InterPro" id="IPR029045">
    <property type="entry name" value="ClpP/crotonase-like_dom_sf"/>
</dbReference>
<dbReference type="Gene3D" id="3.90.226.10">
    <property type="entry name" value="2-enoyl-CoA Hydratase, Chain A, domain 1"/>
    <property type="match status" value="1"/>
</dbReference>
<dbReference type="GO" id="GO:0006508">
    <property type="term" value="P:proteolysis"/>
    <property type="evidence" value="ECO:0007669"/>
    <property type="project" value="UniProtKB-KW"/>
</dbReference>
<evidence type="ECO:0000256" key="6">
    <source>
        <dbReference type="SAM" id="MobiDB-lite"/>
    </source>
</evidence>
<evidence type="ECO:0000256" key="5">
    <source>
        <dbReference type="RuleBase" id="RU004404"/>
    </source>
</evidence>
<dbReference type="Pfam" id="PF13180">
    <property type="entry name" value="PDZ_2"/>
    <property type="match status" value="1"/>
</dbReference>
<evidence type="ECO:0000256" key="2">
    <source>
        <dbReference type="ARBA" id="ARBA00022670"/>
    </source>
</evidence>
<dbReference type="Pfam" id="PF22694">
    <property type="entry name" value="CtpB_N-like"/>
    <property type="match status" value="1"/>
</dbReference>
<dbReference type="PROSITE" id="PS50106">
    <property type="entry name" value="PDZ"/>
    <property type="match status" value="1"/>
</dbReference>
<keyword evidence="9" id="KW-1185">Reference proteome</keyword>
<dbReference type="NCBIfam" id="TIGR00225">
    <property type="entry name" value="prc"/>
    <property type="match status" value="1"/>
</dbReference>
<accession>A0A6M2BUB9</accession>
<dbReference type="GO" id="GO:0007165">
    <property type="term" value="P:signal transduction"/>
    <property type="evidence" value="ECO:0007669"/>
    <property type="project" value="TreeGrafter"/>
</dbReference>
<gene>
    <name evidence="8" type="ORF">G7Y85_12205</name>
</gene>
<comment type="caution">
    <text evidence="8">The sequence shown here is derived from an EMBL/GenBank/DDBJ whole genome shotgun (WGS) entry which is preliminary data.</text>
</comment>
<evidence type="ECO:0000259" key="7">
    <source>
        <dbReference type="PROSITE" id="PS50106"/>
    </source>
</evidence>
<dbReference type="InterPro" id="IPR036034">
    <property type="entry name" value="PDZ_sf"/>
</dbReference>
<evidence type="ECO:0000256" key="4">
    <source>
        <dbReference type="ARBA" id="ARBA00022825"/>
    </source>
</evidence>
<dbReference type="FunFam" id="3.90.226.10:FF:000029">
    <property type="entry name" value="Peptidase, S41 family"/>
    <property type="match status" value="1"/>
</dbReference>
<dbReference type="CDD" id="cd07560">
    <property type="entry name" value="Peptidase_S41_CPP"/>
    <property type="match status" value="1"/>
</dbReference>
<evidence type="ECO:0000313" key="8">
    <source>
        <dbReference type="EMBL" id="NGY05527.1"/>
    </source>
</evidence>
<feature type="domain" description="PDZ" evidence="7">
    <location>
        <begin position="93"/>
        <end position="159"/>
    </location>
</feature>
<feature type="compositionally biased region" description="Basic and acidic residues" evidence="6">
    <location>
        <begin position="397"/>
        <end position="419"/>
    </location>
</feature>
<dbReference type="PANTHER" id="PTHR32060:SF30">
    <property type="entry name" value="CARBOXY-TERMINAL PROCESSING PROTEASE CTPA"/>
    <property type="match status" value="1"/>
</dbReference>
<evidence type="ECO:0000256" key="1">
    <source>
        <dbReference type="ARBA" id="ARBA00009179"/>
    </source>
</evidence>
<dbReference type="InterPro" id="IPR055210">
    <property type="entry name" value="CtpA/B_N"/>
</dbReference>
<dbReference type="GO" id="GO:0030288">
    <property type="term" value="C:outer membrane-bounded periplasmic space"/>
    <property type="evidence" value="ECO:0007669"/>
    <property type="project" value="TreeGrafter"/>
</dbReference>
<sequence>MPRSYRVPLALAAGALIGASITLTQGVLADKAKPTADTLNFKDLQTFVEILNRVKSDYVEPVDDKTLIENAVRGMLGGLDPHSAYLDKDEFKDMNVITSGKFGGLGIEVQMQDGFVRVVSPIDDTPAAKAGVKPGDLIVKLDDTPVKGLSLSDAVDKMRGDPGTKIKLTIVREGETAPLVLDLTRETISVASVRGHMMDNGLAYLRISSFTTETAASLDKVFAKLKKDSKGDIKGLVLDLRNNPGGVLDAAVKVGDDFLTQGPIVTIKGRDPDAQREFDATAGDILDGAPMVVMINGGSASASEIVAGALQDQHRAVLVGSRSFGKGSVQTILPLSNEGAIKITTARYYTPSGRSIQAEGIQPDVPIQPLKIAKADDSDTPSFDPITEADLKGSLANKDDKTSKEELEKAQAERERQAKDAQALAESDYGLYEASNILRSLTLTARQR</sequence>
<keyword evidence="2 5" id="KW-0645">Protease</keyword>
<dbReference type="InterPro" id="IPR005151">
    <property type="entry name" value="Tail-specific_protease"/>
</dbReference>
<dbReference type="SUPFAM" id="SSF52096">
    <property type="entry name" value="ClpP/crotonase"/>
    <property type="match status" value="1"/>
</dbReference>
<organism evidence="8 9">
    <name type="scientific">Solimonas terrae</name>
    <dbReference type="NCBI Taxonomy" id="1396819"/>
    <lineage>
        <taxon>Bacteria</taxon>
        <taxon>Pseudomonadati</taxon>
        <taxon>Pseudomonadota</taxon>
        <taxon>Gammaproteobacteria</taxon>
        <taxon>Nevskiales</taxon>
        <taxon>Nevskiaceae</taxon>
        <taxon>Solimonas</taxon>
    </lineage>
</organism>
<dbReference type="PANTHER" id="PTHR32060">
    <property type="entry name" value="TAIL-SPECIFIC PROTEASE"/>
    <property type="match status" value="1"/>
</dbReference>
<dbReference type="InterPro" id="IPR001478">
    <property type="entry name" value="PDZ"/>
</dbReference>
<dbReference type="SUPFAM" id="SSF50156">
    <property type="entry name" value="PDZ domain-like"/>
    <property type="match status" value="1"/>
</dbReference>
<dbReference type="SMART" id="SM00245">
    <property type="entry name" value="TSPc"/>
    <property type="match status" value="1"/>
</dbReference>
<dbReference type="GO" id="GO:0004175">
    <property type="term" value="F:endopeptidase activity"/>
    <property type="evidence" value="ECO:0007669"/>
    <property type="project" value="TreeGrafter"/>
</dbReference>
<dbReference type="Gene3D" id="3.30.750.44">
    <property type="match status" value="1"/>
</dbReference>
<keyword evidence="4 5" id="KW-0720">Serine protease</keyword>
<dbReference type="AlphaFoldDB" id="A0A6M2BUB9"/>
<feature type="region of interest" description="Disordered" evidence="6">
    <location>
        <begin position="374"/>
        <end position="425"/>
    </location>
</feature>
<dbReference type="Pfam" id="PF03572">
    <property type="entry name" value="Peptidase_S41"/>
    <property type="match status" value="1"/>
</dbReference>
<dbReference type="Gene3D" id="2.30.42.10">
    <property type="match status" value="1"/>
</dbReference>
<dbReference type="GO" id="GO:0008236">
    <property type="term" value="F:serine-type peptidase activity"/>
    <property type="evidence" value="ECO:0007669"/>
    <property type="project" value="UniProtKB-KW"/>
</dbReference>
<name>A0A6M2BUB9_9GAMM</name>
<protein>
    <submittedName>
        <fullName evidence="8">S41 family peptidase</fullName>
    </submittedName>
</protein>
<keyword evidence="3 5" id="KW-0378">Hydrolase</keyword>
<reference evidence="8 9" key="1">
    <citation type="journal article" date="2014" name="Int. J. Syst. Evol. Microbiol.">
        <title>Solimonas terrae sp. nov., isolated from soil.</title>
        <authorList>
            <person name="Kim S.J."/>
            <person name="Moon J.Y."/>
            <person name="Weon H.Y."/>
            <person name="Ahn J.H."/>
            <person name="Chen W.M."/>
            <person name="Kwon S.W."/>
        </authorList>
    </citation>
    <scope>NUCLEOTIDE SEQUENCE [LARGE SCALE GENOMIC DNA]</scope>
    <source>
        <strain evidence="8 9">KIS83-12</strain>
    </source>
</reference>
<dbReference type="SMART" id="SM00228">
    <property type="entry name" value="PDZ"/>
    <property type="match status" value="1"/>
</dbReference>
<dbReference type="EMBL" id="JAAMOW010000006">
    <property type="protein sequence ID" value="NGY05527.1"/>
    <property type="molecule type" value="Genomic_DNA"/>
</dbReference>
<dbReference type="FunFam" id="2.30.42.10:FF:000063">
    <property type="entry name" value="Peptidase, S41 family"/>
    <property type="match status" value="1"/>
</dbReference>
<dbReference type="RefSeq" id="WP_166257218.1">
    <property type="nucleotide sequence ID" value="NZ_JAAMOW010000006.1"/>
</dbReference>
<dbReference type="InterPro" id="IPR004447">
    <property type="entry name" value="Peptidase_S41A"/>
</dbReference>